<protein>
    <submittedName>
        <fullName evidence="2">Uncharacterized protein</fullName>
    </submittedName>
</protein>
<dbReference type="EMBL" id="JAHHUM010002247">
    <property type="protein sequence ID" value="KAK5605482.1"/>
    <property type="molecule type" value="Genomic_DNA"/>
</dbReference>
<accession>A0AAV9RAG5</accession>
<comment type="caution">
    <text evidence="2">The sequence shown here is derived from an EMBL/GenBank/DDBJ whole genome shotgun (WGS) entry which is preliminary data.</text>
</comment>
<gene>
    <name evidence="2" type="ORF">CRENBAI_012035</name>
</gene>
<dbReference type="Proteomes" id="UP001311232">
    <property type="component" value="Unassembled WGS sequence"/>
</dbReference>
<feature type="compositionally biased region" description="Basic and acidic residues" evidence="1">
    <location>
        <begin position="191"/>
        <end position="203"/>
    </location>
</feature>
<evidence type="ECO:0000256" key="1">
    <source>
        <dbReference type="SAM" id="MobiDB-lite"/>
    </source>
</evidence>
<dbReference type="AlphaFoldDB" id="A0AAV9RAG5"/>
<name>A0AAV9RAG5_9TELE</name>
<reference evidence="2 3" key="1">
    <citation type="submission" date="2021-06" db="EMBL/GenBank/DDBJ databases">
        <authorList>
            <person name="Palmer J.M."/>
        </authorList>
    </citation>
    <scope>NUCLEOTIDE SEQUENCE [LARGE SCALE GENOMIC DNA]</scope>
    <source>
        <strain evidence="2 3">MEX-2019</strain>
        <tissue evidence="2">Muscle</tissue>
    </source>
</reference>
<sequence>MPRHPAFPHFNIRNIKSQDIQGPCRSLLGWDMGSSPLIGCLSAGAITLEPSVLSARQSGGTNTTKNSGAPSAVTRLEPFQITNLTLSSNIPLNLEQPDRCHHRSYRGPVPRLPHITRHTDRSEQPAPHQPPGSTRNPLTAYLRSGERGPGRLHQEANKLQPKLRGSSSGWKSRNGGLRTDPTPRTSAGVRRCGEDSRTAESGQ</sequence>
<feature type="region of interest" description="Disordered" evidence="1">
    <location>
        <begin position="98"/>
        <end position="203"/>
    </location>
</feature>
<feature type="compositionally biased region" description="Basic and acidic residues" evidence="1">
    <location>
        <begin position="144"/>
        <end position="156"/>
    </location>
</feature>
<proteinExistence type="predicted"/>
<keyword evidence="3" id="KW-1185">Reference proteome</keyword>
<evidence type="ECO:0000313" key="2">
    <source>
        <dbReference type="EMBL" id="KAK5605482.1"/>
    </source>
</evidence>
<evidence type="ECO:0000313" key="3">
    <source>
        <dbReference type="Proteomes" id="UP001311232"/>
    </source>
</evidence>
<organism evidence="2 3">
    <name type="scientific">Crenichthys baileyi</name>
    <name type="common">White River springfish</name>
    <dbReference type="NCBI Taxonomy" id="28760"/>
    <lineage>
        <taxon>Eukaryota</taxon>
        <taxon>Metazoa</taxon>
        <taxon>Chordata</taxon>
        <taxon>Craniata</taxon>
        <taxon>Vertebrata</taxon>
        <taxon>Euteleostomi</taxon>
        <taxon>Actinopterygii</taxon>
        <taxon>Neopterygii</taxon>
        <taxon>Teleostei</taxon>
        <taxon>Neoteleostei</taxon>
        <taxon>Acanthomorphata</taxon>
        <taxon>Ovalentaria</taxon>
        <taxon>Atherinomorphae</taxon>
        <taxon>Cyprinodontiformes</taxon>
        <taxon>Goodeidae</taxon>
        <taxon>Crenichthys</taxon>
    </lineage>
</organism>